<dbReference type="AlphaFoldDB" id="A0A8H5LU24"/>
<dbReference type="Proteomes" id="UP000559256">
    <property type="component" value="Unassembled WGS sequence"/>
</dbReference>
<sequence length="598" mass="67623">MWVLNDTGNATRGNGNWREEVRTQAEASGWKHLTAGGGQGRLAGGAFGAGARTNLGSMGIRTTYTSQKARKNNTHGSNTQQTMNQYLNQNQTNPATGTNCIQITNQHAPSRPQSAPPNETHNQRSQLQGPNKSEHEEHSTPRTANRNNNDTLRILQLNVNNSATGQLALVNGHAKDYHLIALQEPAIDFLGNTKSAYGLRLIYPPKHRDDPKRTRSVILVNRNILTGVWTTLPINNPDVTAIQITGSFGTLCIYNLYIAGGHSQHDEALIVVHTYMNTVHANQVPKHPLYNIWLGDFNQHHPSWDEERNSHLFTSANLRAADTLIEFVGQHNMMMGTFTNTRRILHRPPNADHIPIITELNLRPPIIDETPRYNWKAANWEDIREQLKQELPALGPPKEIETIPEFWMAYEGFRKVINNIIEDEQLVLKTKLLPYERRWWNEELAGMQRDTRRLGRKSYAKRANQDHPVHEEYRRLRNALSGEIKRAKAEHWMDWIENAEGNMVWTIGSLVEAVATDGGRTRMPGLVTGGRNQDGEEVVEEDNEGKANLFKTAFYPPLLGQTQVPRNARYPAPAWQFQLPTGQQTSNTIHKFKNGKAT</sequence>
<evidence type="ECO:0000256" key="1">
    <source>
        <dbReference type="SAM" id="MobiDB-lite"/>
    </source>
</evidence>
<feature type="region of interest" description="Disordered" evidence="1">
    <location>
        <begin position="106"/>
        <end position="150"/>
    </location>
</feature>
<dbReference type="OrthoDB" id="2840473at2759"/>
<accession>A0A8H5LU24</accession>
<keyword evidence="3" id="KW-1185">Reference proteome</keyword>
<evidence type="ECO:0008006" key="4">
    <source>
        <dbReference type="Google" id="ProtNLM"/>
    </source>
</evidence>
<dbReference type="Gene3D" id="3.60.10.10">
    <property type="entry name" value="Endonuclease/exonuclease/phosphatase"/>
    <property type="match status" value="1"/>
</dbReference>
<name>A0A8H5LU24_9AGAR</name>
<organism evidence="2 3">
    <name type="scientific">Tetrapyrgos nigripes</name>
    <dbReference type="NCBI Taxonomy" id="182062"/>
    <lineage>
        <taxon>Eukaryota</taxon>
        <taxon>Fungi</taxon>
        <taxon>Dikarya</taxon>
        <taxon>Basidiomycota</taxon>
        <taxon>Agaricomycotina</taxon>
        <taxon>Agaricomycetes</taxon>
        <taxon>Agaricomycetidae</taxon>
        <taxon>Agaricales</taxon>
        <taxon>Marasmiineae</taxon>
        <taxon>Marasmiaceae</taxon>
        <taxon>Tetrapyrgos</taxon>
    </lineage>
</organism>
<proteinExistence type="predicted"/>
<feature type="compositionally biased region" description="Polar residues" evidence="1">
    <location>
        <begin position="141"/>
        <end position="150"/>
    </location>
</feature>
<dbReference type="EMBL" id="JAACJM010000013">
    <property type="protein sequence ID" value="KAF5369381.1"/>
    <property type="molecule type" value="Genomic_DNA"/>
</dbReference>
<dbReference type="SUPFAM" id="SSF56219">
    <property type="entry name" value="DNase I-like"/>
    <property type="match status" value="1"/>
</dbReference>
<evidence type="ECO:0000313" key="2">
    <source>
        <dbReference type="EMBL" id="KAF5369381.1"/>
    </source>
</evidence>
<evidence type="ECO:0000313" key="3">
    <source>
        <dbReference type="Proteomes" id="UP000559256"/>
    </source>
</evidence>
<feature type="compositionally biased region" description="Polar residues" evidence="1">
    <location>
        <begin position="106"/>
        <end position="131"/>
    </location>
</feature>
<comment type="caution">
    <text evidence="2">The sequence shown here is derived from an EMBL/GenBank/DDBJ whole genome shotgun (WGS) entry which is preliminary data.</text>
</comment>
<gene>
    <name evidence="2" type="ORF">D9758_002542</name>
</gene>
<protein>
    <recommendedName>
        <fullName evidence="4">Endonuclease/exonuclease/phosphatase domain-containing protein</fullName>
    </recommendedName>
</protein>
<reference evidence="2 3" key="1">
    <citation type="journal article" date="2020" name="ISME J.">
        <title>Uncovering the hidden diversity of litter-decomposition mechanisms in mushroom-forming fungi.</title>
        <authorList>
            <person name="Floudas D."/>
            <person name="Bentzer J."/>
            <person name="Ahren D."/>
            <person name="Johansson T."/>
            <person name="Persson P."/>
            <person name="Tunlid A."/>
        </authorList>
    </citation>
    <scope>NUCLEOTIDE SEQUENCE [LARGE SCALE GENOMIC DNA]</scope>
    <source>
        <strain evidence="2 3">CBS 291.85</strain>
    </source>
</reference>
<dbReference type="InterPro" id="IPR036691">
    <property type="entry name" value="Endo/exonu/phosph_ase_sf"/>
</dbReference>